<reference evidence="2" key="1">
    <citation type="submission" date="2020-01" db="EMBL/GenBank/DDBJ databases">
        <title>Identification and distribution of gene clusters putatively required for synthesis of sphingolipid metabolism inhibitors in phylogenetically diverse species of the filamentous fungus Fusarium.</title>
        <authorList>
            <person name="Kim H.-S."/>
            <person name="Busman M."/>
            <person name="Brown D.W."/>
            <person name="Divon H."/>
            <person name="Uhlig S."/>
            <person name="Proctor R.H."/>
        </authorList>
    </citation>
    <scope>NUCLEOTIDE SEQUENCE</scope>
    <source>
        <strain evidence="2">NRRL 53441</strain>
    </source>
</reference>
<dbReference type="OrthoDB" id="5242801at2759"/>
<dbReference type="AlphaFoldDB" id="A0A8H4NVD5"/>
<accession>A0A8H4NVD5</accession>
<keyword evidence="3" id="KW-1185">Reference proteome</keyword>
<evidence type="ECO:0000313" key="2">
    <source>
        <dbReference type="EMBL" id="KAF4446823.1"/>
    </source>
</evidence>
<protein>
    <submittedName>
        <fullName evidence="2">Uncharacterized protein</fullName>
    </submittedName>
</protein>
<dbReference type="Proteomes" id="UP000605986">
    <property type="component" value="Unassembled WGS sequence"/>
</dbReference>
<organism evidence="2 3">
    <name type="scientific">Fusarium austroafricanum</name>
    <dbReference type="NCBI Taxonomy" id="2364996"/>
    <lineage>
        <taxon>Eukaryota</taxon>
        <taxon>Fungi</taxon>
        <taxon>Dikarya</taxon>
        <taxon>Ascomycota</taxon>
        <taxon>Pezizomycotina</taxon>
        <taxon>Sordariomycetes</taxon>
        <taxon>Hypocreomycetidae</taxon>
        <taxon>Hypocreales</taxon>
        <taxon>Nectriaceae</taxon>
        <taxon>Fusarium</taxon>
        <taxon>Fusarium concolor species complex</taxon>
    </lineage>
</organism>
<evidence type="ECO:0000313" key="3">
    <source>
        <dbReference type="Proteomes" id="UP000605986"/>
    </source>
</evidence>
<evidence type="ECO:0000256" key="1">
    <source>
        <dbReference type="SAM" id="MobiDB-lite"/>
    </source>
</evidence>
<name>A0A8H4NVD5_9HYPO</name>
<feature type="region of interest" description="Disordered" evidence="1">
    <location>
        <begin position="40"/>
        <end position="62"/>
    </location>
</feature>
<comment type="caution">
    <text evidence="2">The sequence shown here is derived from an EMBL/GenBank/DDBJ whole genome shotgun (WGS) entry which is preliminary data.</text>
</comment>
<dbReference type="EMBL" id="JAADJG010000434">
    <property type="protein sequence ID" value="KAF4446823.1"/>
    <property type="molecule type" value="Genomic_DNA"/>
</dbReference>
<sequence length="196" mass="22294">MESLVDLAERSMLVDYGNPMEVDDDDSSLVKTTETSTRIAKALGSDEKDPSKRAQTSVTSDKLHNKQQARVTRLCYKILDSEPIQTFNKNYRQIVSDWNSLKDETRILNLASSSDPRIIRSFKIIDLVLCGRRGSTLLCRLANVHLMDLFSIVERLVSFERKSGHVVRKPHYRDASVALDIYMSAQEDRSNSSVLR</sequence>
<feature type="compositionally biased region" description="Polar residues" evidence="1">
    <location>
        <begin position="53"/>
        <end position="62"/>
    </location>
</feature>
<gene>
    <name evidence="2" type="ORF">F53441_9576</name>
</gene>
<proteinExistence type="predicted"/>